<name>A0A1B0DM77_PHLPP</name>
<dbReference type="InterPro" id="IPR003114">
    <property type="entry name" value="Phox_assoc"/>
</dbReference>
<evidence type="ECO:0000256" key="3">
    <source>
        <dbReference type="ARBA" id="ARBA00022898"/>
    </source>
</evidence>
<dbReference type="SUPFAM" id="SSF53383">
    <property type="entry name" value="PLP-dependent transferases"/>
    <property type="match status" value="1"/>
</dbReference>
<dbReference type="EMBL" id="AJVK01006884">
    <property type="status" value="NOT_ANNOTATED_CDS"/>
    <property type="molecule type" value="Genomic_DNA"/>
</dbReference>
<evidence type="ECO:0000256" key="1">
    <source>
        <dbReference type="ARBA" id="ARBA00001933"/>
    </source>
</evidence>
<dbReference type="VEuPathDB" id="VectorBase:PPAPM1_005105"/>
<dbReference type="Gene3D" id="3.40.640.10">
    <property type="entry name" value="Type I PLP-dependent aspartate aminotransferase-like (Major domain)"/>
    <property type="match status" value="1"/>
</dbReference>
<dbReference type="PROSITE" id="PS51257">
    <property type="entry name" value="PROKAR_LIPOPROTEIN"/>
    <property type="match status" value="1"/>
</dbReference>
<dbReference type="EMBL" id="AJVK01006885">
    <property type="status" value="NOT_ANNOTATED_CDS"/>
    <property type="molecule type" value="Genomic_DNA"/>
</dbReference>
<dbReference type="InterPro" id="IPR016137">
    <property type="entry name" value="RGS"/>
</dbReference>
<keyword evidence="3" id="KW-0663">Pyridoxal phosphate</keyword>
<dbReference type="PANTHER" id="PTHR22775">
    <property type="entry name" value="SORTING NEXIN"/>
    <property type="match status" value="1"/>
</dbReference>
<dbReference type="InterPro" id="IPR036305">
    <property type="entry name" value="RGS_sf"/>
</dbReference>
<dbReference type="Pfam" id="PF08628">
    <property type="entry name" value="Nexin_C"/>
    <property type="match status" value="1"/>
</dbReference>
<dbReference type="Pfam" id="PF00615">
    <property type="entry name" value="RGS"/>
    <property type="match status" value="1"/>
</dbReference>
<protein>
    <submittedName>
        <fullName evidence="5">Uncharacterized protein</fullName>
    </submittedName>
</protein>
<comment type="cofactor">
    <cofactor evidence="1">
        <name>pyridoxal 5'-phosphate</name>
        <dbReference type="ChEBI" id="CHEBI:597326"/>
    </cofactor>
</comment>
<dbReference type="EnsemblMetazoa" id="PPAI009467-RA">
    <property type="protein sequence ID" value="PPAI009467-PA"/>
    <property type="gene ID" value="PPAI009467"/>
</dbReference>
<dbReference type="AlphaFoldDB" id="A0A1B0DM77"/>
<keyword evidence="4" id="KW-0456">Lyase</keyword>
<dbReference type="SMART" id="SM00315">
    <property type="entry name" value="RGS"/>
    <property type="match status" value="1"/>
</dbReference>
<dbReference type="GO" id="GO:0035091">
    <property type="term" value="F:phosphatidylinositol binding"/>
    <property type="evidence" value="ECO:0007669"/>
    <property type="project" value="InterPro"/>
</dbReference>
<accession>A0A1B0DM77</accession>
<dbReference type="GO" id="GO:0016830">
    <property type="term" value="F:carbon-carbon lyase activity"/>
    <property type="evidence" value="ECO:0007669"/>
    <property type="project" value="InterPro"/>
</dbReference>
<dbReference type="InterPro" id="IPR013937">
    <property type="entry name" value="Sorting_nexin_C"/>
</dbReference>
<dbReference type="PROSITE" id="PS50132">
    <property type="entry name" value="RGS"/>
    <property type="match status" value="1"/>
</dbReference>
<sequence length="966" mass="109655">MHSRHFTHLSALILKVCATLGTTGACAFDNLEEVGIVCQDFKLWLHVDAAYAGSAFICPEYRGWLKGIRRADSIAFNPSKWLMVHFDCTALNASSLPVIFGRTVDGLLQQIIEYTIRDFISPWLGHVVRKPKTLMDVVREDLWNAIQKLRDRAVKTDGPKIFAVDMVVRVTVHLEKIRIYQARLADGGAPVFATASYLESEEKELEFLRKISEIMVIFLLPRGYSLSPLKNLISEILSYKIFYPLIKMLTSPDYLNQKIVQYIESRLAAAAISKRSYEYAASFEDFLKIINNSQSVDELLMMRSSIVNDIMQATTMQNLRRAKGLDPDGDEGNLSKTSIKLKRYIQQLTLARAQTERNLSKLGWDGNFNTTDLNLSMLDILSTVVGRRYLTLFLEPLHVSSLVGFYTSVEELKHAPKTSEHQVGAEIFYTYIRAPSSEVVIDKAVRKKMEAFLLGDIGSEVFYEAQKSVLKTLEDKYYPPFLQSQQYLDLRNALTSDDIKDISLSNYADSTDESSSVNSEGSDMSLDLTNHSTYARNKLEQLQERLNNKNQALQALKCSLKPESKILSILEKEVDWLKGEKHQLEAHLMRTEIWADNLGKWKATVQSVDVNEEKDFLQFMILVQTDESGGKECGENCEENGGDVSTGWVVLRSLNHFQELHRKLRPLCREIRSLELPSMTFKLFFQKNDKSSLEKAKGQIQKYLNFILADDHLNQSEALYAFLSPSSDHLKQVTPSPKKSKFSLATLFKGNAVESSKPDVFWGCPRDSGEDEMSSYLEGANNPDNESHKGDCEGGKDSIAEPLYALLGEIFDMGGVFKWVRKSLISFVQITYGRTINRQIRDTVNYLFEEPMLHHYASTALKSFWPGGVLASAYPERTDDMREMTANAAKSLLIDNIPEVLCNLVGAQTAKHGTIKIFETIQNATYNKQLFYEMLEILMLELFPEIRQLKPTYKQHSNNINPPKVH</sequence>
<proteinExistence type="inferred from homology"/>
<dbReference type="SMART" id="SM00312">
    <property type="entry name" value="PX"/>
    <property type="match status" value="1"/>
</dbReference>
<dbReference type="SUPFAM" id="SSF48097">
    <property type="entry name" value="Regulator of G-protein signaling, RGS"/>
    <property type="match status" value="1"/>
</dbReference>
<evidence type="ECO:0000313" key="6">
    <source>
        <dbReference type="Proteomes" id="UP000092462"/>
    </source>
</evidence>
<dbReference type="Pfam" id="PF02194">
    <property type="entry name" value="PXA"/>
    <property type="match status" value="1"/>
</dbReference>
<dbReference type="SMART" id="SM00313">
    <property type="entry name" value="PXA"/>
    <property type="match status" value="1"/>
</dbReference>
<dbReference type="GO" id="GO:0019752">
    <property type="term" value="P:carboxylic acid metabolic process"/>
    <property type="evidence" value="ECO:0007669"/>
    <property type="project" value="InterPro"/>
</dbReference>
<evidence type="ECO:0000256" key="4">
    <source>
        <dbReference type="ARBA" id="ARBA00023239"/>
    </source>
</evidence>
<dbReference type="Gene3D" id="1.10.167.10">
    <property type="entry name" value="Regulator of G-protein Signalling 4, domain 2"/>
    <property type="match status" value="1"/>
</dbReference>
<dbReference type="InterPro" id="IPR015421">
    <property type="entry name" value="PyrdxlP-dep_Trfase_major"/>
</dbReference>
<evidence type="ECO:0000256" key="2">
    <source>
        <dbReference type="ARBA" id="ARBA00010883"/>
    </source>
</evidence>
<dbReference type="InterPro" id="IPR015424">
    <property type="entry name" value="PyrdxlP-dep_Trfase"/>
</dbReference>
<dbReference type="Proteomes" id="UP000092462">
    <property type="component" value="Unassembled WGS sequence"/>
</dbReference>
<dbReference type="InterPro" id="IPR001683">
    <property type="entry name" value="PX_dom"/>
</dbReference>
<comment type="similarity">
    <text evidence="2">Belongs to the sorting nexin family.</text>
</comment>
<dbReference type="GO" id="GO:0030170">
    <property type="term" value="F:pyridoxal phosphate binding"/>
    <property type="evidence" value="ECO:0007669"/>
    <property type="project" value="InterPro"/>
</dbReference>
<dbReference type="VEuPathDB" id="VectorBase:PPAI009467"/>
<dbReference type="Pfam" id="PF00787">
    <property type="entry name" value="PX"/>
    <property type="match status" value="1"/>
</dbReference>
<dbReference type="VEuPathDB" id="VectorBase:PPAPM1_003418"/>
<dbReference type="InterPro" id="IPR002129">
    <property type="entry name" value="PyrdxlP-dep_de-COase"/>
</dbReference>
<dbReference type="PROSITE" id="PS50195">
    <property type="entry name" value="PX"/>
    <property type="match status" value="1"/>
</dbReference>
<evidence type="ECO:0000313" key="5">
    <source>
        <dbReference type="EnsemblMetazoa" id="PPAI009467-PA"/>
    </source>
</evidence>
<dbReference type="InterPro" id="IPR044926">
    <property type="entry name" value="RGS_subdomain_2"/>
</dbReference>
<dbReference type="PANTHER" id="PTHR22775:SF48">
    <property type="entry name" value="SORTING NEXIN-25"/>
    <property type="match status" value="1"/>
</dbReference>
<dbReference type="PROSITE" id="PS51207">
    <property type="entry name" value="PXA"/>
    <property type="match status" value="1"/>
</dbReference>
<keyword evidence="6" id="KW-1185">Reference proteome</keyword>
<reference evidence="5" key="1">
    <citation type="submission" date="2022-08" db="UniProtKB">
        <authorList>
            <consortium name="EnsemblMetazoa"/>
        </authorList>
    </citation>
    <scope>IDENTIFICATION</scope>
    <source>
        <strain evidence="5">Israel</strain>
    </source>
</reference>
<dbReference type="Gene3D" id="3.30.1520.10">
    <property type="entry name" value="Phox-like domain"/>
    <property type="match status" value="1"/>
</dbReference>
<dbReference type="SUPFAM" id="SSF64268">
    <property type="entry name" value="PX domain"/>
    <property type="match status" value="1"/>
</dbReference>
<dbReference type="Pfam" id="PF00282">
    <property type="entry name" value="Pyridoxal_deC"/>
    <property type="match status" value="1"/>
</dbReference>
<organism evidence="5 6">
    <name type="scientific">Phlebotomus papatasi</name>
    <name type="common">Sandfly</name>
    <dbReference type="NCBI Taxonomy" id="29031"/>
    <lineage>
        <taxon>Eukaryota</taxon>
        <taxon>Metazoa</taxon>
        <taxon>Ecdysozoa</taxon>
        <taxon>Arthropoda</taxon>
        <taxon>Hexapoda</taxon>
        <taxon>Insecta</taxon>
        <taxon>Pterygota</taxon>
        <taxon>Neoptera</taxon>
        <taxon>Endopterygota</taxon>
        <taxon>Diptera</taxon>
        <taxon>Nematocera</taxon>
        <taxon>Psychodoidea</taxon>
        <taxon>Psychodidae</taxon>
        <taxon>Phlebotomus</taxon>
        <taxon>Phlebotomus</taxon>
    </lineage>
</organism>
<dbReference type="InterPro" id="IPR036871">
    <property type="entry name" value="PX_dom_sf"/>
</dbReference>